<gene>
    <name evidence="1" type="ORF">B1B_15284</name>
</gene>
<dbReference type="SUPFAM" id="SSF50998">
    <property type="entry name" value="Quinoprotein alcohol dehydrogenase-like"/>
    <property type="match status" value="1"/>
</dbReference>
<evidence type="ECO:0000313" key="1">
    <source>
        <dbReference type="EMBL" id="EQD39612.1"/>
    </source>
</evidence>
<reference evidence="1" key="2">
    <citation type="journal article" date="2014" name="ISME J.">
        <title>Microbial stratification in low pH oxic and suboxic macroscopic growths along an acid mine drainage.</title>
        <authorList>
            <person name="Mendez-Garcia C."/>
            <person name="Mesa V."/>
            <person name="Sprenger R.R."/>
            <person name="Richter M."/>
            <person name="Diez M.S."/>
            <person name="Solano J."/>
            <person name="Bargiela R."/>
            <person name="Golyshina O.V."/>
            <person name="Manteca A."/>
            <person name="Ramos J.L."/>
            <person name="Gallego J.R."/>
            <person name="Llorente I."/>
            <person name="Martins Dos Santos V.A."/>
            <person name="Jensen O.N."/>
            <person name="Pelaez A.I."/>
            <person name="Sanchez J."/>
            <person name="Ferrer M."/>
        </authorList>
    </citation>
    <scope>NUCLEOTIDE SEQUENCE</scope>
</reference>
<comment type="caution">
    <text evidence="1">The sequence shown here is derived from an EMBL/GenBank/DDBJ whole genome shotgun (WGS) entry which is preliminary data.</text>
</comment>
<dbReference type="EMBL" id="AUZY01010162">
    <property type="protein sequence ID" value="EQD39612.1"/>
    <property type="molecule type" value="Genomic_DNA"/>
</dbReference>
<dbReference type="AlphaFoldDB" id="T0Z653"/>
<protein>
    <submittedName>
        <fullName evidence="1">Kelch repeat-containing protein</fullName>
    </submittedName>
</protein>
<proteinExistence type="predicted"/>
<name>T0Z653_9ZZZZ</name>
<sequence>INGSWVSEYTTTGQLVWTTHLHLTYPSDPQQIGPNRYLIAGYTKPGVIMEFNRQGQVLYRYAVASGPGALNTPSLVELLPSGAFMLNDDSNDRMIAIDPATGAAVWQYGVTGVSGTAPGLLNDPDGFDLLMANGSTPTHPGTG</sequence>
<dbReference type="InterPro" id="IPR015943">
    <property type="entry name" value="WD40/YVTN_repeat-like_dom_sf"/>
</dbReference>
<feature type="non-terminal residue" evidence="1">
    <location>
        <position position="1"/>
    </location>
</feature>
<reference evidence="1" key="1">
    <citation type="submission" date="2013-08" db="EMBL/GenBank/DDBJ databases">
        <authorList>
            <person name="Mendez C."/>
            <person name="Richter M."/>
            <person name="Ferrer M."/>
            <person name="Sanchez J."/>
        </authorList>
    </citation>
    <scope>NUCLEOTIDE SEQUENCE</scope>
</reference>
<dbReference type="InterPro" id="IPR011047">
    <property type="entry name" value="Quinoprotein_ADH-like_sf"/>
</dbReference>
<accession>T0Z653</accession>
<dbReference type="Gene3D" id="2.130.10.10">
    <property type="entry name" value="YVTN repeat-like/Quinoprotein amine dehydrogenase"/>
    <property type="match status" value="1"/>
</dbReference>
<organism evidence="1">
    <name type="scientific">mine drainage metagenome</name>
    <dbReference type="NCBI Taxonomy" id="410659"/>
    <lineage>
        <taxon>unclassified sequences</taxon>
        <taxon>metagenomes</taxon>
        <taxon>ecological metagenomes</taxon>
    </lineage>
</organism>